<dbReference type="HOGENOM" id="CLU_016471_0_0_1"/>
<reference evidence="3" key="1">
    <citation type="journal article" date="2013" name="Science">
        <title>The Amborella genome and the evolution of flowering plants.</title>
        <authorList>
            <consortium name="Amborella Genome Project"/>
        </authorList>
    </citation>
    <scope>NUCLEOTIDE SEQUENCE [LARGE SCALE GENOMIC DNA]</scope>
</reference>
<dbReference type="Proteomes" id="UP000017836">
    <property type="component" value="Unassembled WGS sequence"/>
</dbReference>
<dbReference type="AlphaFoldDB" id="W1PU80"/>
<dbReference type="InterPro" id="IPR012337">
    <property type="entry name" value="RNaseH-like_sf"/>
</dbReference>
<dbReference type="STRING" id="13333.W1PU80"/>
<organism evidence="2 3">
    <name type="scientific">Amborella trichopoda</name>
    <dbReference type="NCBI Taxonomy" id="13333"/>
    <lineage>
        <taxon>Eukaryota</taxon>
        <taxon>Viridiplantae</taxon>
        <taxon>Streptophyta</taxon>
        <taxon>Embryophyta</taxon>
        <taxon>Tracheophyta</taxon>
        <taxon>Spermatophyta</taxon>
        <taxon>Magnoliopsida</taxon>
        <taxon>Amborellales</taxon>
        <taxon>Amborellaceae</taxon>
        <taxon>Amborella</taxon>
    </lineage>
</organism>
<dbReference type="eggNOG" id="ENOG502QUNQ">
    <property type="taxonomic scope" value="Eukaryota"/>
</dbReference>
<dbReference type="PANTHER" id="PTHR32166">
    <property type="entry name" value="OSJNBA0013A04.12 PROTEIN"/>
    <property type="match status" value="1"/>
</dbReference>
<proteinExistence type="predicted"/>
<dbReference type="Pfam" id="PF04937">
    <property type="entry name" value="DUF659"/>
    <property type="match status" value="1"/>
</dbReference>
<dbReference type="SUPFAM" id="SSF53098">
    <property type="entry name" value="Ribonuclease H-like"/>
    <property type="match status" value="1"/>
</dbReference>
<keyword evidence="3" id="KW-1185">Reference proteome</keyword>
<gene>
    <name evidence="2" type="ORF">AMTR_s00024p00229430</name>
</gene>
<evidence type="ECO:0000313" key="2">
    <source>
        <dbReference type="EMBL" id="ERN11236.1"/>
    </source>
</evidence>
<feature type="domain" description="DUF659" evidence="1">
    <location>
        <begin position="38"/>
        <end position="189"/>
    </location>
</feature>
<name>W1PU80_AMBTC</name>
<dbReference type="PANTHER" id="PTHR32166:SF24">
    <property type="entry name" value="F16P17.2 PROTEIN"/>
    <property type="match status" value="1"/>
</dbReference>
<protein>
    <recommendedName>
        <fullName evidence="1">DUF659 domain-containing protein</fullName>
    </recommendedName>
</protein>
<dbReference type="OMA" id="LETHMEC"/>
<dbReference type="EMBL" id="KI392710">
    <property type="protein sequence ID" value="ERN11236.1"/>
    <property type="molecule type" value="Genomic_DNA"/>
</dbReference>
<dbReference type="Gramene" id="ERN11236">
    <property type="protein sequence ID" value="ERN11236"/>
    <property type="gene ID" value="AMTR_s00024p00229430"/>
</dbReference>
<evidence type="ECO:0000313" key="3">
    <source>
        <dbReference type="Proteomes" id="UP000017836"/>
    </source>
</evidence>
<sequence length="410" mass="47712">MINMFWYANALPFNSASSDFYPQTVVSIAQARLSVRGPTTKELAGPCLEVDVRDVDKHIVQFKVCWPGTRVTIMTDSWKDKSRRYHVNFLISCPTGIVYHSSIDLSKKRHTGRLICVHLDKIVDEVGPENVVQVVTDNAANYRKACLLLMKRRPNIYWTPYAAHCINLIFKDIRKLKRVKYCILKSKLITRFIYNHTYFHVLMREHCMREIVRESTTRFTTAFLTIQSILVNKAGLRSMIRSNEWLTDRAAMSQLGRQVETILLDRRFWAQCSHVVSITEPLVPVLRLSNFDDKPAMGFLFDAMKRSREAIFDNNIWNEEILEIVDRRCRDQLHQDIHAAGFFLNPQNYYSNTTLDDADIMEGVRNCIYRLKPDLETHMECMQQLIMYMEKNGEFAYNNAKKAAAKLHPG</sequence>
<dbReference type="InterPro" id="IPR007021">
    <property type="entry name" value="DUF659"/>
</dbReference>
<accession>W1PU80</accession>
<evidence type="ECO:0000259" key="1">
    <source>
        <dbReference type="Pfam" id="PF04937"/>
    </source>
</evidence>